<dbReference type="Proteomes" id="UP000199387">
    <property type="component" value="Unassembled WGS sequence"/>
</dbReference>
<dbReference type="AlphaFoldDB" id="A0A1G6HMT7"/>
<name>A0A1G6HMT7_9BACL</name>
<reference evidence="2 3" key="1">
    <citation type="submission" date="2016-10" db="EMBL/GenBank/DDBJ databases">
        <authorList>
            <person name="de Groot N.N."/>
        </authorList>
    </citation>
    <scope>NUCLEOTIDE SEQUENCE [LARGE SCALE GENOMIC DNA]</scope>
    <source>
        <strain evidence="2 3">DSM 45514</strain>
    </source>
</reference>
<dbReference type="STRING" id="1236220.SAMN04488112_10197"/>
<keyword evidence="1" id="KW-0812">Transmembrane</keyword>
<feature type="transmembrane region" description="Helical" evidence="1">
    <location>
        <begin position="12"/>
        <end position="31"/>
    </location>
</feature>
<accession>A0A1G6HMT7</accession>
<evidence type="ECO:0008006" key="4">
    <source>
        <dbReference type="Google" id="ProtNLM"/>
    </source>
</evidence>
<keyword evidence="1" id="KW-1133">Transmembrane helix</keyword>
<organism evidence="2 3">
    <name type="scientific">Melghirimyces thermohalophilus</name>
    <dbReference type="NCBI Taxonomy" id="1236220"/>
    <lineage>
        <taxon>Bacteria</taxon>
        <taxon>Bacillati</taxon>
        <taxon>Bacillota</taxon>
        <taxon>Bacilli</taxon>
        <taxon>Bacillales</taxon>
        <taxon>Thermoactinomycetaceae</taxon>
        <taxon>Melghirimyces</taxon>
    </lineage>
</organism>
<keyword evidence="1" id="KW-0472">Membrane</keyword>
<gene>
    <name evidence="2" type="ORF">SAMN04488112_10197</name>
</gene>
<sequence length="153" mass="17280">MRGEGGFTYVELAVVMSLLVLLIPIVLAVSLELEKGMKTILAEQALRSGAGAFAADVREDLRQGKNFRLTSEGWLLFEQPEEGTIRYKLDKRRIIRSVSQSGQSNFRGTTVLIHDVYMVHFTPEAGGVRIELGMQNWHGDYETEFFFRGRVDP</sequence>
<proteinExistence type="predicted"/>
<protein>
    <recommendedName>
        <fullName evidence="4">Prepilin-type N-terminal cleavage/methylation domain-containing protein</fullName>
    </recommendedName>
</protein>
<dbReference type="EMBL" id="FMZA01000001">
    <property type="protein sequence ID" value="SDB95579.1"/>
    <property type="molecule type" value="Genomic_DNA"/>
</dbReference>
<evidence type="ECO:0000313" key="3">
    <source>
        <dbReference type="Proteomes" id="UP000199387"/>
    </source>
</evidence>
<keyword evidence="3" id="KW-1185">Reference proteome</keyword>
<evidence type="ECO:0000313" key="2">
    <source>
        <dbReference type="EMBL" id="SDB95579.1"/>
    </source>
</evidence>
<evidence type="ECO:0000256" key="1">
    <source>
        <dbReference type="SAM" id="Phobius"/>
    </source>
</evidence>